<evidence type="ECO:0000313" key="3">
    <source>
        <dbReference type="EMBL" id="MDN5214952.1"/>
    </source>
</evidence>
<dbReference type="PROSITE" id="PS50093">
    <property type="entry name" value="PKD"/>
    <property type="match status" value="1"/>
</dbReference>
<dbReference type="CDD" id="cd00146">
    <property type="entry name" value="PKD"/>
    <property type="match status" value="1"/>
</dbReference>
<evidence type="ECO:0000313" key="4">
    <source>
        <dbReference type="Proteomes" id="UP001172083"/>
    </source>
</evidence>
<comment type="caution">
    <text evidence="3">The sequence shown here is derived from an EMBL/GenBank/DDBJ whole genome shotgun (WGS) entry which is preliminary data.</text>
</comment>
<gene>
    <name evidence="3" type="ORF">QQ020_22925</name>
</gene>
<feature type="domain" description="PKD" evidence="2">
    <location>
        <begin position="945"/>
        <end position="1020"/>
    </location>
</feature>
<evidence type="ECO:0000259" key="2">
    <source>
        <dbReference type="PROSITE" id="PS50093"/>
    </source>
</evidence>
<keyword evidence="4" id="KW-1185">Reference proteome</keyword>
<accession>A0ABT8LDA8</accession>
<protein>
    <submittedName>
        <fullName evidence="3">PKD domain-containing protein</fullName>
    </submittedName>
</protein>
<evidence type="ECO:0000256" key="1">
    <source>
        <dbReference type="SAM" id="MobiDB-lite"/>
    </source>
</evidence>
<organism evidence="3 4">
    <name type="scientific">Agaribacillus aureus</name>
    <dbReference type="NCBI Taxonomy" id="3051825"/>
    <lineage>
        <taxon>Bacteria</taxon>
        <taxon>Pseudomonadati</taxon>
        <taxon>Bacteroidota</taxon>
        <taxon>Cytophagia</taxon>
        <taxon>Cytophagales</taxon>
        <taxon>Splendidivirgaceae</taxon>
        <taxon>Agaribacillus</taxon>
    </lineage>
</organism>
<dbReference type="Gene3D" id="2.60.40.10">
    <property type="entry name" value="Immunoglobulins"/>
    <property type="match status" value="1"/>
</dbReference>
<dbReference type="SUPFAM" id="SSF49299">
    <property type="entry name" value="PKD domain"/>
    <property type="match status" value="1"/>
</dbReference>
<dbReference type="InterPro" id="IPR035986">
    <property type="entry name" value="PKD_dom_sf"/>
</dbReference>
<sequence length="1136" mass="124329">MSRLNKFTLPCIIILYIGVLVQPAQGQTIYTSGSYNSNSMTRGTAIPINHFTGVPNISIPLFSLPGRALSVPISLSYHAGGHKVKDIANWVGLGWNLQVGGVITRTVRGIPDEVSNGYCGTNEKGSLAGDNLTADVTNYNYISYVQSGTWDGQPDDFHFNVMGLSGRFSLDENGVAYTIPTSNIKIEPGICSGTEWVITDEAGMRYIFANTSSSKEESTVKYMGSVVSTHTTAWYLTKIETPNQTEEITFTYQSGGSQTTGNTQSVSYAHMAGDDDRTCLDFNDYDRTDYITVDTKVISSITSSLGSVSFILSSDRRLDLWSGYSLSRIEVFDNASNYIRSFWLNYGYFYSDSFVPNDRNTRRLKLESVYDDGRLITSFDYNETVNLPSRESNGTDHWGFYGNNPSVLFPEFNHPVYGNFGGSDRSTNHTRVTANLISKITYGSGASVQFTFESNQYYDQGASINKYAGGARVSQIISNPGIGQPAQTTTFEYNDFTNSSRSSGVLYAEPLYYEGIVTGATGSTANDVIIKRYTQPIGFLTGQQGVRIGYSNVAVVTGLGKTKYTFRDLDTPQNNNHELWIDSGGPVLNRIITKTANAFNGIMSINVPYTEGWGSGLMEKREIVKPDGTPVVTETFEYDLNSQTLKTLYGVVAEKRHFSNCGQDGLVAASYSIEVKPILMIKKKVTQYNPNNTSIATTDVTEYDYTVDVNGLLQNQFDILLSSTKSYNESYAGLKYLTYFLYPGDYSPGASTPTGVLGGIFELWNRNIRTTPIETYQVVDDNGTQTLNGVSYRTFQKTGSVGNEKVYPHRRYRSLKRIPAANYTPSHNSGGPPEEFVPGNVDFELINTSSYIENSGLIDTQTAFGGTTTDFNYNGLGLLASTSTTNSQLIRNTSTSSNAFTGPTSSTDVNNRNTSFTYDKKQRLSTVTDHENNIVEGRTYVNGNTVAVLIDGPGNTEINSAVTFYASDPFCYGTTTFNWDLDDGSTYSTTSRSVNHTYTVEGVKVVTVTATNTEANFSVTGSRGINVEYVSPTIPPLSVGGIISNTVTSSSCSTTLTFSVSASGSCNSNYVYDWSRRYQGGAWESFDPTVATGVLHSFDTNLEVRVTVTNPSCGNESETKTLQLFFNGCMGPPSDN</sequence>
<reference evidence="3" key="1">
    <citation type="submission" date="2023-06" db="EMBL/GenBank/DDBJ databases">
        <title>Genomic of Agaribacillus aureum.</title>
        <authorList>
            <person name="Wang G."/>
        </authorList>
    </citation>
    <scope>NUCLEOTIDE SEQUENCE</scope>
    <source>
        <strain evidence="3">BMA12</strain>
    </source>
</reference>
<dbReference type="InterPro" id="IPR000601">
    <property type="entry name" value="PKD_dom"/>
</dbReference>
<dbReference type="EMBL" id="JAUJEB010000005">
    <property type="protein sequence ID" value="MDN5214952.1"/>
    <property type="molecule type" value="Genomic_DNA"/>
</dbReference>
<proteinExistence type="predicted"/>
<dbReference type="Proteomes" id="UP001172083">
    <property type="component" value="Unassembled WGS sequence"/>
</dbReference>
<dbReference type="Pfam" id="PF18911">
    <property type="entry name" value="PKD_4"/>
    <property type="match status" value="1"/>
</dbReference>
<name>A0ABT8LDA8_9BACT</name>
<feature type="region of interest" description="Disordered" evidence="1">
    <location>
        <begin position="894"/>
        <end position="913"/>
    </location>
</feature>
<dbReference type="InterPro" id="IPR013783">
    <property type="entry name" value="Ig-like_fold"/>
</dbReference>
<dbReference type="RefSeq" id="WP_346760290.1">
    <property type="nucleotide sequence ID" value="NZ_JAUJEB010000005.1"/>
</dbReference>